<dbReference type="Gene3D" id="2.30.42.10">
    <property type="match status" value="2"/>
</dbReference>
<evidence type="ECO:0000259" key="6">
    <source>
        <dbReference type="PROSITE" id="PS50106"/>
    </source>
</evidence>
<protein>
    <submittedName>
        <fullName evidence="7">Putative periplasmic serine endoprotease DegP-like</fullName>
        <ecNumber evidence="7">3.4.21.107</ecNumber>
    </submittedName>
</protein>
<dbReference type="EC" id="3.4.21.107" evidence="7"/>
<dbReference type="PANTHER" id="PTHR22939">
    <property type="entry name" value="SERINE PROTEASE FAMILY S1C HTRA-RELATED"/>
    <property type="match status" value="1"/>
</dbReference>
<organism evidence="7 8">
    <name type="scientific">Rosistilla oblonga</name>
    <dbReference type="NCBI Taxonomy" id="2527990"/>
    <lineage>
        <taxon>Bacteria</taxon>
        <taxon>Pseudomonadati</taxon>
        <taxon>Planctomycetota</taxon>
        <taxon>Planctomycetia</taxon>
        <taxon>Pirellulales</taxon>
        <taxon>Pirellulaceae</taxon>
        <taxon>Rosistilla</taxon>
    </lineage>
</organism>
<dbReference type="InterPro" id="IPR009003">
    <property type="entry name" value="Peptidase_S1_PA"/>
</dbReference>
<accession>A0A518IQM5</accession>
<sequence length="498" mass="53572" precursor="true">MRNHFSKLVSLAVFGLSASLAMSTLVAVEPKARDRATEILSANSLSSVVRQVADDVSPSIVTVYALRGPRMTAPMRWRKEAKLPQPFHSPNHQHAASSNSHSADDQGSGVIIDRRGCVLTCSHVVENADAVFVRTADGRKLHAEAVICDPQSDIAIIKLESAENLPEAKLADSDDLSVGDWVVSLASPYDLQRSVSAGIISSTQRWVASSPHPLIQNDAATNPGSSGGALLNLRGEVVGIIEGALTTSGEFQGIGLATPINTARDIAEQLQTKGYVERGYFGFQTQPLTPEMASLIDSSVNAGLYVKDVQRNSPANHAGLREGDVITKFDGKPINQSFDPATLTADTEPGKSHIMSVLREHKVVEIEMRMQQPPREVGPIQSEMSPNGPFEYLDSSLGLGLSSLNTSLINELELPGDAHGALITQVVFGSDAYREGVAAGMAIARVNDTTIHDVDEYREVTNKLDREKPVLLLLQSNQGKHLVMLHTSRKENDGKGKN</sequence>
<dbReference type="GO" id="GO:0004252">
    <property type="term" value="F:serine-type endopeptidase activity"/>
    <property type="evidence" value="ECO:0007669"/>
    <property type="project" value="InterPro"/>
</dbReference>
<dbReference type="AlphaFoldDB" id="A0A518IQM5"/>
<feature type="signal peptide" evidence="5">
    <location>
        <begin position="1"/>
        <end position="27"/>
    </location>
</feature>
<dbReference type="PANTHER" id="PTHR22939:SF129">
    <property type="entry name" value="SERINE PROTEASE HTRA2, MITOCHONDRIAL"/>
    <property type="match status" value="1"/>
</dbReference>
<name>A0A518IQM5_9BACT</name>
<dbReference type="SUPFAM" id="SSF50156">
    <property type="entry name" value="PDZ domain-like"/>
    <property type="match status" value="2"/>
</dbReference>
<evidence type="ECO:0000313" key="8">
    <source>
        <dbReference type="Proteomes" id="UP000316770"/>
    </source>
</evidence>
<dbReference type="PRINTS" id="PR00834">
    <property type="entry name" value="PROTEASES2C"/>
</dbReference>
<gene>
    <name evidence="7" type="primary">mucD_2</name>
    <name evidence="7" type="ORF">Mal33_13600</name>
</gene>
<dbReference type="InterPro" id="IPR001940">
    <property type="entry name" value="Peptidase_S1C"/>
</dbReference>
<evidence type="ECO:0000313" key="7">
    <source>
        <dbReference type="EMBL" id="QDV55389.1"/>
    </source>
</evidence>
<dbReference type="Pfam" id="PF13365">
    <property type="entry name" value="Trypsin_2"/>
    <property type="match status" value="1"/>
</dbReference>
<keyword evidence="5" id="KW-0732">Signal</keyword>
<dbReference type="SUPFAM" id="SSF50494">
    <property type="entry name" value="Trypsin-like serine proteases"/>
    <property type="match status" value="1"/>
</dbReference>
<proteinExistence type="inferred from homology"/>
<feature type="chain" id="PRO_5022169352" evidence="5">
    <location>
        <begin position="28"/>
        <end position="498"/>
    </location>
</feature>
<dbReference type="EMBL" id="CP036318">
    <property type="protein sequence ID" value="QDV55389.1"/>
    <property type="molecule type" value="Genomic_DNA"/>
</dbReference>
<dbReference type="RefSeq" id="WP_145283208.1">
    <property type="nucleotide sequence ID" value="NZ_CP036318.1"/>
</dbReference>
<feature type="compositionally biased region" description="Low complexity" evidence="4">
    <location>
        <begin position="92"/>
        <end position="101"/>
    </location>
</feature>
<dbReference type="InterPro" id="IPR001478">
    <property type="entry name" value="PDZ"/>
</dbReference>
<evidence type="ECO:0000256" key="5">
    <source>
        <dbReference type="SAM" id="SignalP"/>
    </source>
</evidence>
<dbReference type="InterPro" id="IPR036034">
    <property type="entry name" value="PDZ_sf"/>
</dbReference>
<dbReference type="Proteomes" id="UP000316770">
    <property type="component" value="Chromosome"/>
</dbReference>
<feature type="domain" description="PDZ" evidence="6">
    <location>
        <begin position="265"/>
        <end position="334"/>
    </location>
</feature>
<evidence type="ECO:0000256" key="3">
    <source>
        <dbReference type="ARBA" id="ARBA00022801"/>
    </source>
</evidence>
<dbReference type="GO" id="GO:0012501">
    <property type="term" value="P:programmed cell death"/>
    <property type="evidence" value="ECO:0007669"/>
    <property type="project" value="TreeGrafter"/>
</dbReference>
<dbReference type="GO" id="GO:0006508">
    <property type="term" value="P:proteolysis"/>
    <property type="evidence" value="ECO:0007669"/>
    <property type="project" value="UniProtKB-KW"/>
</dbReference>
<evidence type="ECO:0000256" key="1">
    <source>
        <dbReference type="ARBA" id="ARBA00010541"/>
    </source>
</evidence>
<dbReference type="Pfam" id="PF13180">
    <property type="entry name" value="PDZ_2"/>
    <property type="match status" value="1"/>
</dbReference>
<feature type="region of interest" description="Disordered" evidence="4">
    <location>
        <begin position="84"/>
        <end position="106"/>
    </location>
</feature>
<keyword evidence="3 7" id="KW-0378">Hydrolase</keyword>
<comment type="similarity">
    <text evidence="1">Belongs to the peptidase S1C family.</text>
</comment>
<evidence type="ECO:0000256" key="4">
    <source>
        <dbReference type="SAM" id="MobiDB-lite"/>
    </source>
</evidence>
<dbReference type="Gene3D" id="2.40.10.120">
    <property type="match status" value="1"/>
</dbReference>
<dbReference type="SMART" id="SM00228">
    <property type="entry name" value="PDZ"/>
    <property type="match status" value="2"/>
</dbReference>
<keyword evidence="2 7" id="KW-0645">Protease</keyword>
<evidence type="ECO:0000256" key="2">
    <source>
        <dbReference type="ARBA" id="ARBA00022670"/>
    </source>
</evidence>
<keyword evidence="8" id="KW-1185">Reference proteome</keyword>
<dbReference type="PROSITE" id="PS50106">
    <property type="entry name" value="PDZ"/>
    <property type="match status" value="1"/>
</dbReference>
<reference evidence="7 8" key="1">
    <citation type="submission" date="2019-02" db="EMBL/GenBank/DDBJ databases">
        <title>Deep-cultivation of Planctomycetes and their phenomic and genomic characterization uncovers novel biology.</title>
        <authorList>
            <person name="Wiegand S."/>
            <person name="Jogler M."/>
            <person name="Boedeker C."/>
            <person name="Pinto D."/>
            <person name="Vollmers J."/>
            <person name="Rivas-Marin E."/>
            <person name="Kohn T."/>
            <person name="Peeters S.H."/>
            <person name="Heuer A."/>
            <person name="Rast P."/>
            <person name="Oberbeckmann S."/>
            <person name="Bunk B."/>
            <person name="Jeske O."/>
            <person name="Meyerdierks A."/>
            <person name="Storesund J.E."/>
            <person name="Kallscheuer N."/>
            <person name="Luecker S."/>
            <person name="Lage O.M."/>
            <person name="Pohl T."/>
            <person name="Merkel B.J."/>
            <person name="Hornburger P."/>
            <person name="Mueller R.-W."/>
            <person name="Bruemmer F."/>
            <person name="Labrenz M."/>
            <person name="Spormann A.M."/>
            <person name="Op den Camp H."/>
            <person name="Overmann J."/>
            <person name="Amann R."/>
            <person name="Jetten M.S.M."/>
            <person name="Mascher T."/>
            <person name="Medema M.H."/>
            <person name="Devos D.P."/>
            <person name="Kaster A.-K."/>
            <person name="Ovreas L."/>
            <person name="Rohde M."/>
            <person name="Galperin M.Y."/>
            <person name="Jogler C."/>
        </authorList>
    </citation>
    <scope>NUCLEOTIDE SEQUENCE [LARGE SCALE GENOMIC DNA]</scope>
    <source>
        <strain evidence="7 8">Mal33</strain>
    </source>
</reference>